<dbReference type="HOGENOM" id="CLU_2744423_0_0_1"/>
<organism evidence="2 3">
    <name type="scientific">Oryza rufipogon</name>
    <name type="common">Brownbeard rice</name>
    <name type="synonym">Asian wild rice</name>
    <dbReference type="NCBI Taxonomy" id="4529"/>
    <lineage>
        <taxon>Eukaryota</taxon>
        <taxon>Viridiplantae</taxon>
        <taxon>Streptophyta</taxon>
        <taxon>Embryophyta</taxon>
        <taxon>Tracheophyta</taxon>
        <taxon>Spermatophyta</taxon>
        <taxon>Magnoliopsida</taxon>
        <taxon>Liliopsida</taxon>
        <taxon>Poales</taxon>
        <taxon>Poaceae</taxon>
        <taxon>BOP clade</taxon>
        <taxon>Oryzoideae</taxon>
        <taxon>Oryzeae</taxon>
        <taxon>Oryzinae</taxon>
        <taxon>Oryza</taxon>
    </lineage>
</organism>
<evidence type="ECO:0000313" key="3">
    <source>
        <dbReference type="Proteomes" id="UP000008022"/>
    </source>
</evidence>
<reference evidence="3" key="1">
    <citation type="submission" date="2013-06" db="EMBL/GenBank/DDBJ databases">
        <authorList>
            <person name="Zhao Q."/>
        </authorList>
    </citation>
    <scope>NUCLEOTIDE SEQUENCE</scope>
    <source>
        <strain evidence="3">cv. W1943</strain>
    </source>
</reference>
<keyword evidence="1" id="KW-0732">Signal</keyword>
<sequence length="71" mass="7440">MAASAVLAASSFLLALVLWIWRALPLESQSWRGSVRRHQRHQRCAAGGAAAGSPTGGGATARRDVLVHSCS</sequence>
<proteinExistence type="predicted"/>
<dbReference type="AlphaFoldDB" id="A0A0E0QXN5"/>
<dbReference type="Proteomes" id="UP000008022">
    <property type="component" value="Unassembled WGS sequence"/>
</dbReference>
<evidence type="ECO:0000313" key="2">
    <source>
        <dbReference type="EnsemblPlants" id="ORUFI10G06430.1"/>
    </source>
</evidence>
<keyword evidence="3" id="KW-1185">Reference proteome</keyword>
<accession>A0A0E0QXN5</accession>
<dbReference type="EnsemblPlants" id="ORUFI10G06430.1">
    <property type="protein sequence ID" value="ORUFI10G06430.1"/>
    <property type="gene ID" value="ORUFI10G06430"/>
</dbReference>
<feature type="chain" id="PRO_5002371939" evidence="1">
    <location>
        <begin position="29"/>
        <end position="71"/>
    </location>
</feature>
<dbReference type="Gramene" id="ORUFI10G06430.1">
    <property type="protein sequence ID" value="ORUFI10G06430.1"/>
    <property type="gene ID" value="ORUFI10G06430"/>
</dbReference>
<feature type="signal peptide" evidence="1">
    <location>
        <begin position="1"/>
        <end position="28"/>
    </location>
</feature>
<name>A0A0E0QXN5_ORYRU</name>
<reference evidence="2" key="2">
    <citation type="submission" date="2015-06" db="UniProtKB">
        <authorList>
            <consortium name="EnsemblPlants"/>
        </authorList>
    </citation>
    <scope>IDENTIFICATION</scope>
</reference>
<protein>
    <submittedName>
        <fullName evidence="2">Uncharacterized protein</fullName>
    </submittedName>
</protein>
<evidence type="ECO:0000256" key="1">
    <source>
        <dbReference type="SAM" id="SignalP"/>
    </source>
</evidence>